<dbReference type="PROSITE" id="PS00141">
    <property type="entry name" value="ASP_PROTEASE"/>
    <property type="match status" value="1"/>
</dbReference>
<dbReference type="Pfam" id="PF13650">
    <property type="entry name" value="Asp_protease_2"/>
    <property type="match status" value="2"/>
</dbReference>
<protein>
    <submittedName>
        <fullName evidence="1">Pepsin/retropepsin-like aspartic protease family protein</fullName>
    </submittedName>
</protein>
<keyword evidence="2" id="KW-1185">Reference proteome</keyword>
<reference evidence="1" key="1">
    <citation type="submission" date="2022-09" db="EMBL/GenBank/DDBJ databases">
        <title>Shewanella sp. KJ10-1 sp.nov, isolated from marine algae.</title>
        <authorList>
            <person name="Butt M."/>
            <person name="Lee J.K."/>
            <person name="Kim J.M."/>
            <person name="Choi D.G."/>
        </authorList>
    </citation>
    <scope>NUCLEOTIDE SEQUENCE</scope>
    <source>
        <strain evidence="1">KJ10-1</strain>
    </source>
</reference>
<name>A0ABT2P573_9GAMM</name>
<organism evidence="1 2">
    <name type="scientific">Shewanella phaeophyticola</name>
    <dbReference type="NCBI Taxonomy" id="2978345"/>
    <lineage>
        <taxon>Bacteria</taxon>
        <taxon>Pseudomonadati</taxon>
        <taxon>Pseudomonadota</taxon>
        <taxon>Gammaproteobacteria</taxon>
        <taxon>Alteromonadales</taxon>
        <taxon>Shewanellaceae</taxon>
        <taxon>Shewanella</taxon>
    </lineage>
</organism>
<dbReference type="EMBL" id="JAODOQ010000001">
    <property type="protein sequence ID" value="MCT8987607.1"/>
    <property type="molecule type" value="Genomic_DNA"/>
</dbReference>
<gene>
    <name evidence="1" type="ORF">N4T56_15475</name>
</gene>
<dbReference type="InterPro" id="IPR021109">
    <property type="entry name" value="Peptidase_aspartic_dom_sf"/>
</dbReference>
<dbReference type="SUPFAM" id="SSF50630">
    <property type="entry name" value="Acid proteases"/>
    <property type="match status" value="1"/>
</dbReference>
<accession>A0ABT2P573</accession>
<dbReference type="Gene3D" id="2.40.70.10">
    <property type="entry name" value="Acid Proteases"/>
    <property type="match status" value="2"/>
</dbReference>
<dbReference type="InterPro" id="IPR001969">
    <property type="entry name" value="Aspartic_peptidase_AS"/>
</dbReference>
<evidence type="ECO:0000313" key="1">
    <source>
        <dbReference type="EMBL" id="MCT8987607.1"/>
    </source>
</evidence>
<proteinExistence type="predicted"/>
<evidence type="ECO:0000313" key="2">
    <source>
        <dbReference type="Proteomes" id="UP001431192"/>
    </source>
</evidence>
<dbReference type="Proteomes" id="UP001431192">
    <property type="component" value="Unassembled WGS sequence"/>
</dbReference>
<sequence length="261" mass="28787">MRSTILQLLTFVVVTIASFNSFAVTNWVNFEVINGHINLPVTINGVEGKAILDSGSQVNAINISFINKNKFEFAKGSKVDIKGVYGTETRQLYNNVNVKLFGAELELDELVGLRLGHHEVQLLLGAGLLEKFIFQIDYPNNRLRLFERDSIDLAKLKNIEMQIDRGTGQPIVKVELNGEKNAWLILDTGNNSGLFLKRTLATGSNWLSLYGSQSSTGYGVNNIASIDNFRLPEVKFGPFTIENVQSSVPADGQSEFISSTG</sequence>
<comment type="caution">
    <text evidence="1">The sequence shown here is derived from an EMBL/GenBank/DDBJ whole genome shotgun (WGS) entry which is preliminary data.</text>
</comment>
<dbReference type="RefSeq" id="WP_261733859.1">
    <property type="nucleotide sequence ID" value="NZ_JAODOQ010000001.1"/>
</dbReference>